<keyword evidence="18" id="KW-1185">Reference proteome</keyword>
<keyword evidence="10" id="KW-0233">DNA recombination</keyword>
<evidence type="ECO:0000256" key="9">
    <source>
        <dbReference type="ARBA" id="ARBA00023125"/>
    </source>
</evidence>
<dbReference type="PANTHER" id="PTHR37984">
    <property type="entry name" value="PROTEIN CBG26694"/>
    <property type="match status" value="1"/>
</dbReference>
<dbReference type="InterPro" id="IPR056924">
    <property type="entry name" value="SH3_Tf2-1"/>
</dbReference>
<keyword evidence="5" id="KW-0460">Magnesium</keyword>
<dbReference type="InterPro" id="IPR036875">
    <property type="entry name" value="Znf_CCHC_sf"/>
</dbReference>
<keyword evidence="13" id="KW-0175">Coiled coil</keyword>
<dbReference type="Gene3D" id="4.10.60.10">
    <property type="entry name" value="Zinc finger, CCHC-type"/>
    <property type="match status" value="1"/>
</dbReference>
<keyword evidence="8" id="KW-0239">DNA-directed DNA polymerase</keyword>
<keyword evidence="15" id="KW-0472">Membrane</keyword>
<comment type="caution">
    <text evidence="17">The sequence shown here is derived from an EMBL/GenBank/DDBJ whole genome shotgun (WGS) entry which is preliminary data.</text>
</comment>
<dbReference type="InterPro" id="IPR045358">
    <property type="entry name" value="Ty3_capsid"/>
</dbReference>
<dbReference type="Pfam" id="PF22936">
    <property type="entry name" value="Pol_BBD"/>
    <property type="match status" value="1"/>
</dbReference>
<gene>
    <name evidence="17" type="ORF">Tco_0751502</name>
</gene>
<reference evidence="17" key="2">
    <citation type="submission" date="2022-01" db="EMBL/GenBank/DDBJ databases">
        <authorList>
            <person name="Yamashiro T."/>
            <person name="Shiraishi A."/>
            <person name="Satake H."/>
            <person name="Nakayama K."/>
        </authorList>
    </citation>
    <scope>NUCLEOTIDE SEQUENCE</scope>
</reference>
<evidence type="ECO:0000256" key="10">
    <source>
        <dbReference type="ARBA" id="ARBA00023172"/>
    </source>
</evidence>
<dbReference type="Gene3D" id="3.30.420.10">
    <property type="entry name" value="Ribonuclease H-like superfamily/Ribonuclease H"/>
    <property type="match status" value="1"/>
</dbReference>
<keyword evidence="3" id="KW-0064">Aspartyl protease</keyword>
<dbReference type="InterPro" id="IPR000477">
    <property type="entry name" value="RT_dom"/>
</dbReference>
<keyword evidence="6" id="KW-0229">DNA integration</keyword>
<dbReference type="InterPro" id="IPR041588">
    <property type="entry name" value="Integrase_H2C2"/>
</dbReference>
<dbReference type="Pfam" id="PF19259">
    <property type="entry name" value="Ty3_capsid"/>
    <property type="match status" value="1"/>
</dbReference>
<proteinExistence type="predicted"/>
<dbReference type="InterPro" id="IPR012337">
    <property type="entry name" value="RNaseH-like_sf"/>
</dbReference>
<evidence type="ECO:0000256" key="15">
    <source>
        <dbReference type="SAM" id="Phobius"/>
    </source>
</evidence>
<evidence type="ECO:0000256" key="4">
    <source>
        <dbReference type="ARBA" id="ARBA00022801"/>
    </source>
</evidence>
<dbReference type="CDD" id="cd01647">
    <property type="entry name" value="RT_LTR"/>
    <property type="match status" value="1"/>
</dbReference>
<dbReference type="SUPFAM" id="SSF53098">
    <property type="entry name" value="Ribonuclease H-like"/>
    <property type="match status" value="1"/>
</dbReference>
<feature type="domain" description="CCHC-type" evidence="16">
    <location>
        <begin position="253"/>
        <end position="268"/>
    </location>
</feature>
<evidence type="ECO:0000256" key="7">
    <source>
        <dbReference type="ARBA" id="ARBA00022918"/>
    </source>
</evidence>
<dbReference type="SUPFAM" id="SSF56672">
    <property type="entry name" value="DNA/RNA polymerases"/>
    <property type="match status" value="1"/>
</dbReference>
<dbReference type="Gene3D" id="1.10.340.70">
    <property type="match status" value="1"/>
</dbReference>
<evidence type="ECO:0000256" key="5">
    <source>
        <dbReference type="ARBA" id="ARBA00022842"/>
    </source>
</evidence>
<dbReference type="InterPro" id="IPR050951">
    <property type="entry name" value="Retrovirus_Pol_polyprotein"/>
</dbReference>
<dbReference type="Pfam" id="PF24626">
    <property type="entry name" value="SH3_Tf2-1"/>
    <property type="match status" value="1"/>
</dbReference>
<evidence type="ECO:0000256" key="13">
    <source>
        <dbReference type="SAM" id="Coils"/>
    </source>
</evidence>
<dbReference type="InterPro" id="IPR041577">
    <property type="entry name" value="RT_RNaseH_2"/>
</dbReference>
<evidence type="ECO:0000259" key="16">
    <source>
        <dbReference type="PROSITE" id="PS50158"/>
    </source>
</evidence>
<evidence type="ECO:0000256" key="12">
    <source>
        <dbReference type="PROSITE-ProRule" id="PRU00047"/>
    </source>
</evidence>
<dbReference type="GO" id="GO:0003964">
    <property type="term" value="F:RNA-directed DNA polymerase activity"/>
    <property type="evidence" value="ECO:0007669"/>
    <property type="project" value="UniProtKB-KW"/>
</dbReference>
<keyword evidence="12" id="KW-0863">Zinc-finger</keyword>
<feature type="compositionally biased region" description="Polar residues" evidence="14">
    <location>
        <begin position="1105"/>
        <end position="1115"/>
    </location>
</feature>
<dbReference type="SMART" id="SM00343">
    <property type="entry name" value="ZnF_C2HC"/>
    <property type="match status" value="1"/>
</dbReference>
<evidence type="ECO:0000256" key="14">
    <source>
        <dbReference type="SAM" id="MobiDB-lite"/>
    </source>
</evidence>
<accession>A0ABQ4Z6V6</accession>
<dbReference type="SUPFAM" id="SSF57756">
    <property type="entry name" value="Retrovirus zinc finger-like domains"/>
    <property type="match status" value="1"/>
</dbReference>
<keyword evidence="2" id="KW-0479">Metal-binding</keyword>
<dbReference type="Pfam" id="PF00078">
    <property type="entry name" value="RVT_1"/>
    <property type="match status" value="1"/>
</dbReference>
<dbReference type="CDD" id="cd09274">
    <property type="entry name" value="RNase_HI_RT_Ty3"/>
    <property type="match status" value="1"/>
</dbReference>
<dbReference type="Pfam" id="PF00098">
    <property type="entry name" value="zf-CCHC"/>
    <property type="match status" value="1"/>
</dbReference>
<keyword evidence="1" id="KW-0645">Protease</keyword>
<name>A0ABQ4Z6V6_9ASTR</name>
<dbReference type="InterPro" id="IPR043128">
    <property type="entry name" value="Rev_trsase/Diguanyl_cyclase"/>
</dbReference>
<dbReference type="InterPro" id="IPR036397">
    <property type="entry name" value="RNaseH_sf"/>
</dbReference>
<dbReference type="Pfam" id="PF17921">
    <property type="entry name" value="Integrase_H2C2"/>
    <property type="match status" value="1"/>
</dbReference>
<evidence type="ECO:0000256" key="6">
    <source>
        <dbReference type="ARBA" id="ARBA00022908"/>
    </source>
</evidence>
<keyword evidence="4" id="KW-0378">Hydrolase</keyword>
<dbReference type="InterPro" id="IPR054722">
    <property type="entry name" value="PolX-like_BBD"/>
</dbReference>
<feature type="compositionally biased region" description="Polar residues" evidence="14">
    <location>
        <begin position="1055"/>
        <end position="1098"/>
    </location>
</feature>
<keyword evidence="8" id="KW-0808">Transferase</keyword>
<feature type="transmembrane region" description="Helical" evidence="15">
    <location>
        <begin position="1365"/>
        <end position="1385"/>
    </location>
</feature>
<evidence type="ECO:0000256" key="11">
    <source>
        <dbReference type="ARBA" id="ARBA00023268"/>
    </source>
</evidence>
<dbReference type="InterPro" id="IPR043502">
    <property type="entry name" value="DNA/RNA_pol_sf"/>
</dbReference>
<keyword evidence="9" id="KW-0238">DNA-binding</keyword>
<dbReference type="InterPro" id="IPR001878">
    <property type="entry name" value="Znf_CCHC"/>
</dbReference>
<dbReference type="PROSITE" id="PS50158">
    <property type="entry name" value="ZF_CCHC"/>
    <property type="match status" value="1"/>
</dbReference>
<keyword evidence="11" id="KW-0511">Multifunctional enzyme</keyword>
<evidence type="ECO:0000256" key="3">
    <source>
        <dbReference type="ARBA" id="ARBA00022750"/>
    </source>
</evidence>
<evidence type="ECO:0000256" key="1">
    <source>
        <dbReference type="ARBA" id="ARBA00022670"/>
    </source>
</evidence>
<keyword evidence="7 17" id="KW-0695">RNA-directed DNA polymerase</keyword>
<organism evidence="17 18">
    <name type="scientific">Tanacetum coccineum</name>
    <dbReference type="NCBI Taxonomy" id="301880"/>
    <lineage>
        <taxon>Eukaryota</taxon>
        <taxon>Viridiplantae</taxon>
        <taxon>Streptophyta</taxon>
        <taxon>Embryophyta</taxon>
        <taxon>Tracheophyta</taxon>
        <taxon>Spermatophyta</taxon>
        <taxon>Magnoliopsida</taxon>
        <taxon>eudicotyledons</taxon>
        <taxon>Gunneridae</taxon>
        <taxon>Pentapetalae</taxon>
        <taxon>asterids</taxon>
        <taxon>campanulids</taxon>
        <taxon>Asterales</taxon>
        <taxon>Asteraceae</taxon>
        <taxon>Asteroideae</taxon>
        <taxon>Anthemideae</taxon>
        <taxon>Anthemidinae</taxon>
        <taxon>Tanacetum</taxon>
    </lineage>
</organism>
<keyword evidence="8" id="KW-0548">Nucleotidyltransferase</keyword>
<evidence type="ECO:0000256" key="8">
    <source>
        <dbReference type="ARBA" id="ARBA00022932"/>
    </source>
</evidence>
<keyword evidence="12" id="KW-0862">Zinc</keyword>
<feature type="region of interest" description="Disordered" evidence="14">
    <location>
        <begin position="1050"/>
        <end position="1119"/>
    </location>
</feature>
<dbReference type="Proteomes" id="UP001151760">
    <property type="component" value="Unassembled WGS sequence"/>
</dbReference>
<dbReference type="Gene3D" id="3.30.70.270">
    <property type="match status" value="2"/>
</dbReference>
<evidence type="ECO:0000313" key="18">
    <source>
        <dbReference type="Proteomes" id="UP001151760"/>
    </source>
</evidence>
<feature type="coiled-coil region" evidence="13">
    <location>
        <begin position="111"/>
        <end position="138"/>
    </location>
</feature>
<sequence length="1386" mass="158038">MLHWQHMMKLGMTMTAIPRERVLVTERVARECTYQEFMKCQPLYFKGTEGVVKLTQWFERMETVFRIRNCLVDNQIKFSTCTFLAGALTWWNSHVRIVGQDVAYAMMWTDLRKKMTDKYCLRNEMKKLEAELWNLKVKGTDVTGYNQRFQELALMYVRMFPKESDKVERYVGGLPDMIQGSIVASKSKTMQEATEMASELMDKKIITLTERQAENKRKFENTSRNNQNQQRQENKRQNTGRAYTAGSGQGPTCFECGVRGHFKTDCPKQKNNNNNRGNQGRNANALAKVYVVGQAGTNPDSNVVTELGSFVAIIGMDWLAKYQAIIMCAEKIVRIPWGNETLIVHGDGRCPIFLAHVTTKKAEDKSEEKRLEDVPIVQDFPDVFPEDLPGLPPARQVGFQIDLVPGATPVVRAPYRLAPSKMKELSEKLQELSDKGFIRPSSSSWGAPVLIDDLFDQLEGSSVYLKIELRSGNHQLRVREEDIPKTAFRTRYGHYEFQVMPFGLTNAPAVFIDLMNRVCKPYPDKFVIVFIDDILFLGHVIDSKGIHVDPAMIEAIKDWASSKSPTEIRQFLGLAGYYRRFIEGFSKIAKPMTKLTQKKVKFVWGDKQEATFQLLKQKLCSAPILALPEGSEDFIAYCDASKKGLGVVLMHYLYGTKCTVFTDHKSLQHILNQKELNMRQRRWLELLNDYDCEIRYHPGKANIVADALSRKERDQPLRTEARKPENLKNEDVGGMLVENSKYPKKFRPERTVIMYESHKSKYSIHPGSDKMYQDMKKLYWWPNMKANIATYVSKCLTCAKVKAEHQRPSGLFVQPKIPEWKWDNITMDFVTKLPKSSQCYNTIWVIVDRLTKSTIFTPMRETDPMDKLARIYLKENALGTNLDMSTAYHPQTDGQSKRTIQTLKYMLHACAIDFGKVGDKVILKVSPWKGVVRFGKRGKLNPRYVGPFKMLENVGEVAYKLELPKELSRVHNTFHFVEEPVEIMDREVKRLKRSRIPLIKVRWNSKRGPEFTYTKLIQELLTNVSKTCPSINNTDGKLVAVTPKNKDKRVRFTEPVTSSRHTITKTASTSNLVSNRPMLSSTGVKPSTSASGSQPSGNTKKDKIQQTSGSTQKNNVEAHYRKVKSSLKNKDCVVAPKGTDNVQHSKFNANFELKCVKCNGCTLSDNHDLCVLDFINNVNAHVKSKFVKKSSKRKENACPLTRITTTTEVPLRKLTALENETPKPVVTLVYSRKPRKFKTNVPVSKSKYLDSGCSKHITGDRSQLTNFVNKFLGTVKFRNDHMAKIMGYGDYQIGNVTISRVYYVEGLGHNLFFVGKLCDSNLEVAFRQHTCFIRNLEGVDLLTGSRGNNLYTLSLGDMMAITPCVFKSLATSITMLFIFSIVRVCL</sequence>
<evidence type="ECO:0000256" key="2">
    <source>
        <dbReference type="ARBA" id="ARBA00022723"/>
    </source>
</evidence>
<dbReference type="PANTHER" id="PTHR37984:SF5">
    <property type="entry name" value="PROTEIN NYNRIN-LIKE"/>
    <property type="match status" value="1"/>
</dbReference>
<dbReference type="Pfam" id="PF17919">
    <property type="entry name" value="RT_RNaseH_2"/>
    <property type="match status" value="1"/>
</dbReference>
<evidence type="ECO:0000313" key="17">
    <source>
        <dbReference type="EMBL" id="GJS84961.1"/>
    </source>
</evidence>
<dbReference type="Gene3D" id="3.10.10.10">
    <property type="entry name" value="HIV Type 1 Reverse Transcriptase, subunit A, domain 1"/>
    <property type="match status" value="2"/>
</dbReference>
<keyword evidence="15" id="KW-0812">Transmembrane</keyword>
<feature type="region of interest" description="Disordered" evidence="14">
    <location>
        <begin position="213"/>
        <end position="247"/>
    </location>
</feature>
<keyword evidence="15" id="KW-1133">Transmembrane helix</keyword>
<protein>
    <submittedName>
        <fullName evidence="17">Reverse transcriptase domain-containing protein</fullName>
    </submittedName>
</protein>
<dbReference type="EMBL" id="BQNB010011014">
    <property type="protein sequence ID" value="GJS84961.1"/>
    <property type="molecule type" value="Genomic_DNA"/>
</dbReference>
<reference evidence="17" key="1">
    <citation type="journal article" date="2022" name="Int. J. Mol. Sci.">
        <title>Draft Genome of Tanacetum Coccineum: Genomic Comparison of Closely Related Tanacetum-Family Plants.</title>
        <authorList>
            <person name="Yamashiro T."/>
            <person name="Shiraishi A."/>
            <person name="Nakayama K."/>
            <person name="Satake H."/>
        </authorList>
    </citation>
    <scope>NUCLEOTIDE SEQUENCE</scope>
</reference>